<evidence type="ECO:0000313" key="1">
    <source>
        <dbReference type="EMBL" id="KAJ3130770.1"/>
    </source>
</evidence>
<protein>
    <recommendedName>
        <fullName evidence="3">Methyltransferase</fullName>
    </recommendedName>
</protein>
<keyword evidence="2" id="KW-1185">Reference proteome</keyword>
<dbReference type="InterPro" id="IPR029063">
    <property type="entry name" value="SAM-dependent_MTases_sf"/>
</dbReference>
<dbReference type="EMBL" id="JADGJH010000355">
    <property type="protein sequence ID" value="KAJ3130770.1"/>
    <property type="molecule type" value="Genomic_DNA"/>
</dbReference>
<evidence type="ECO:0000313" key="2">
    <source>
        <dbReference type="Proteomes" id="UP001211907"/>
    </source>
</evidence>
<name>A0AAD5XK05_9FUNG</name>
<proteinExistence type="predicted"/>
<dbReference type="SUPFAM" id="SSF53335">
    <property type="entry name" value="S-adenosyl-L-methionine-dependent methyltransferases"/>
    <property type="match status" value="1"/>
</dbReference>
<dbReference type="Proteomes" id="UP001211907">
    <property type="component" value="Unassembled WGS sequence"/>
</dbReference>
<sequence>MAAAKIDKLESKVWNPNSPDSWEADMRGYHAVKDNIVCPEAKELVKLNGTRVLDVGCAKGFWLENEDDTFDYVHQRMLVLGMPKDRFPDALNELIRVTKPGGWIELVEADIMIYHAGPYAQKFSAALLGAMQARGLNCYAATNLEWYPINEESPLGRLCGRNGKAGFLAMEDWMHKSMGITREEYRKLLGNCFNEVIEYQSFAALFSSSKEIILEYLRKTNRYTFSVFKTLGANYACNYSHRTLGLRIRTEIMMLVLLGPSISEWSKDQAADSQLRPTAFQ</sequence>
<comment type="caution">
    <text evidence="1">The sequence shown here is derived from an EMBL/GenBank/DDBJ whole genome shotgun (WGS) entry which is preliminary data.</text>
</comment>
<accession>A0AAD5XK05</accession>
<dbReference type="Gene3D" id="3.40.50.150">
    <property type="entry name" value="Vaccinia Virus protein VP39"/>
    <property type="match status" value="1"/>
</dbReference>
<organism evidence="1 2">
    <name type="scientific">Physocladia obscura</name>
    <dbReference type="NCBI Taxonomy" id="109957"/>
    <lineage>
        <taxon>Eukaryota</taxon>
        <taxon>Fungi</taxon>
        <taxon>Fungi incertae sedis</taxon>
        <taxon>Chytridiomycota</taxon>
        <taxon>Chytridiomycota incertae sedis</taxon>
        <taxon>Chytridiomycetes</taxon>
        <taxon>Chytridiales</taxon>
        <taxon>Chytriomycetaceae</taxon>
        <taxon>Physocladia</taxon>
    </lineage>
</organism>
<evidence type="ECO:0008006" key="3">
    <source>
        <dbReference type="Google" id="ProtNLM"/>
    </source>
</evidence>
<reference evidence="1" key="1">
    <citation type="submission" date="2020-05" db="EMBL/GenBank/DDBJ databases">
        <title>Phylogenomic resolution of chytrid fungi.</title>
        <authorList>
            <person name="Stajich J.E."/>
            <person name="Amses K."/>
            <person name="Simmons R."/>
            <person name="Seto K."/>
            <person name="Myers J."/>
            <person name="Bonds A."/>
            <person name="Quandt C.A."/>
            <person name="Barry K."/>
            <person name="Liu P."/>
            <person name="Grigoriev I."/>
            <person name="Longcore J.E."/>
            <person name="James T.Y."/>
        </authorList>
    </citation>
    <scope>NUCLEOTIDE SEQUENCE</scope>
    <source>
        <strain evidence="1">JEL0513</strain>
    </source>
</reference>
<dbReference type="AlphaFoldDB" id="A0AAD5XK05"/>
<gene>
    <name evidence="1" type="ORF">HK100_007517</name>
</gene>